<proteinExistence type="predicted"/>
<name>A0A149PMH8_9BURK</name>
<gene>
    <name evidence="3" type="ORF">CI15_17495</name>
</gene>
<evidence type="ECO:0000313" key="3">
    <source>
        <dbReference type="EMBL" id="KXU86267.1"/>
    </source>
</evidence>
<organism evidence="3 4">
    <name type="scientific">Paraburkholderia monticola</name>
    <dbReference type="NCBI Taxonomy" id="1399968"/>
    <lineage>
        <taxon>Bacteria</taxon>
        <taxon>Pseudomonadati</taxon>
        <taxon>Pseudomonadota</taxon>
        <taxon>Betaproteobacteria</taxon>
        <taxon>Burkholderiales</taxon>
        <taxon>Burkholderiaceae</taxon>
        <taxon>Paraburkholderia</taxon>
    </lineage>
</organism>
<reference evidence="3 4" key="1">
    <citation type="journal article" date="2015" name="Int. J. Syst. Evol. Microbiol.">
        <title>Burkholderia monticola sp. nov., isolated from mountain soil.</title>
        <authorList>
            <person name="Baek I."/>
            <person name="Seo B."/>
            <person name="Lee I."/>
            <person name="Yi H."/>
            <person name="Chun J."/>
        </authorList>
    </citation>
    <scope>NUCLEOTIDE SEQUENCE [LARGE SCALE GENOMIC DNA]</scope>
    <source>
        <strain evidence="3 4">JC2948</strain>
    </source>
</reference>
<dbReference type="Proteomes" id="UP000075613">
    <property type="component" value="Unassembled WGS sequence"/>
</dbReference>
<dbReference type="AlphaFoldDB" id="A0A149PMH8"/>
<accession>A0A149PMH8</accession>
<dbReference type="STRING" id="1399968.CI15_17495"/>
<feature type="chain" id="PRO_5007551365" evidence="2">
    <location>
        <begin position="20"/>
        <end position="114"/>
    </location>
</feature>
<dbReference type="OrthoDB" id="8926653at2"/>
<feature type="region of interest" description="Disordered" evidence="1">
    <location>
        <begin position="49"/>
        <end position="86"/>
    </location>
</feature>
<comment type="caution">
    <text evidence="3">The sequence shown here is derived from an EMBL/GenBank/DDBJ whole genome shotgun (WGS) entry which is preliminary data.</text>
</comment>
<evidence type="ECO:0000256" key="1">
    <source>
        <dbReference type="SAM" id="MobiDB-lite"/>
    </source>
</evidence>
<dbReference type="EMBL" id="LRBG01000022">
    <property type="protein sequence ID" value="KXU86267.1"/>
    <property type="molecule type" value="Genomic_DNA"/>
</dbReference>
<protein>
    <submittedName>
        <fullName evidence="3">Uncharacterized protein</fullName>
    </submittedName>
</protein>
<keyword evidence="2" id="KW-0732">Signal</keyword>
<evidence type="ECO:0000256" key="2">
    <source>
        <dbReference type="SAM" id="SignalP"/>
    </source>
</evidence>
<sequence>MRRILVTVAALLLASTVWAGQQGPGATPALASPQTVALATPAADRVYPPLPSLTMLPASADEDDDAPPRPSAKKKKTRRSEPRISMPLARLVVSEQSRAYLKDVERQIDVASAR</sequence>
<dbReference type="RefSeq" id="WP_062129566.1">
    <property type="nucleotide sequence ID" value="NZ_LRBG01000022.1"/>
</dbReference>
<feature type="signal peptide" evidence="2">
    <location>
        <begin position="1"/>
        <end position="19"/>
    </location>
</feature>
<evidence type="ECO:0000313" key="4">
    <source>
        <dbReference type="Proteomes" id="UP000075613"/>
    </source>
</evidence>
<keyword evidence="4" id="KW-1185">Reference proteome</keyword>